<protein>
    <recommendedName>
        <fullName evidence="5">Glycosyltransferase</fullName>
        <ecNumber evidence="5">2.4.1.-</ecNumber>
    </recommendedName>
</protein>
<keyword evidence="3 4" id="KW-0808">Transferase</keyword>
<dbReference type="FunFam" id="3.40.50.2000:FF:000055">
    <property type="entry name" value="Glycosyltransferase"/>
    <property type="match status" value="1"/>
</dbReference>
<dbReference type="InterPro" id="IPR002213">
    <property type="entry name" value="UDP_glucos_trans"/>
</dbReference>
<dbReference type="Proteomes" id="UP001428341">
    <property type="component" value="Unassembled WGS sequence"/>
</dbReference>
<comment type="caution">
    <text evidence="6">The sequence shown here is derived from an EMBL/GenBank/DDBJ whole genome shotgun (WGS) entry which is preliminary data.</text>
</comment>
<dbReference type="SUPFAM" id="SSF53756">
    <property type="entry name" value="UDP-Glycosyltransferase/glycogen phosphorylase"/>
    <property type="match status" value="1"/>
</dbReference>
<dbReference type="GO" id="GO:0080044">
    <property type="term" value="F:quercetin 7-O-glucosyltransferase activity"/>
    <property type="evidence" value="ECO:0007669"/>
    <property type="project" value="TreeGrafter"/>
</dbReference>
<dbReference type="FunFam" id="3.40.50.2000:FF:000027">
    <property type="entry name" value="Glycosyltransferase"/>
    <property type="match status" value="1"/>
</dbReference>
<comment type="similarity">
    <text evidence="1 4">Belongs to the UDP-glycosyltransferase family.</text>
</comment>
<dbReference type="CDD" id="cd03784">
    <property type="entry name" value="GT1_Gtf-like"/>
    <property type="match status" value="1"/>
</dbReference>
<evidence type="ECO:0000256" key="4">
    <source>
        <dbReference type="RuleBase" id="RU003718"/>
    </source>
</evidence>
<evidence type="ECO:0000313" key="6">
    <source>
        <dbReference type="EMBL" id="KAK9193802.1"/>
    </source>
</evidence>
<dbReference type="EMBL" id="JBCGBO010000006">
    <property type="protein sequence ID" value="KAK9193802.1"/>
    <property type="molecule type" value="Genomic_DNA"/>
</dbReference>
<dbReference type="GO" id="GO:0080043">
    <property type="term" value="F:quercetin 3-O-glucosyltransferase activity"/>
    <property type="evidence" value="ECO:0007669"/>
    <property type="project" value="TreeGrafter"/>
</dbReference>
<keyword evidence="2 4" id="KW-0328">Glycosyltransferase</keyword>
<evidence type="ECO:0000256" key="2">
    <source>
        <dbReference type="ARBA" id="ARBA00022676"/>
    </source>
</evidence>
<evidence type="ECO:0000256" key="3">
    <source>
        <dbReference type="ARBA" id="ARBA00022679"/>
    </source>
</evidence>
<name>A0AAP0M0H9_9ROSI</name>
<evidence type="ECO:0000256" key="1">
    <source>
        <dbReference type="ARBA" id="ARBA00009995"/>
    </source>
</evidence>
<reference evidence="6 7" key="1">
    <citation type="submission" date="2024-05" db="EMBL/GenBank/DDBJ databases">
        <title>Haplotype-resolved chromosome-level genome assembly of Huyou (Citrus changshanensis).</title>
        <authorList>
            <person name="Miao C."/>
            <person name="Chen W."/>
            <person name="Wu Y."/>
            <person name="Wang L."/>
            <person name="Zhao S."/>
            <person name="Grierson D."/>
            <person name="Xu C."/>
            <person name="Chen K."/>
        </authorList>
    </citation>
    <scope>NUCLEOTIDE SEQUENCE [LARGE SCALE GENOMIC DNA]</scope>
    <source>
        <strain evidence="6">01-14</strain>
        <tissue evidence="6">Leaf</tissue>
    </source>
</reference>
<dbReference type="InterPro" id="IPR035595">
    <property type="entry name" value="UDP_glycos_trans_CS"/>
</dbReference>
<dbReference type="PROSITE" id="PS00375">
    <property type="entry name" value="UDPGT"/>
    <property type="match status" value="1"/>
</dbReference>
<gene>
    <name evidence="6" type="ORF">WN944_004501</name>
</gene>
<dbReference type="PANTHER" id="PTHR11926">
    <property type="entry name" value="GLUCOSYL/GLUCURONOSYL TRANSFERASES"/>
    <property type="match status" value="1"/>
</dbReference>
<dbReference type="PANTHER" id="PTHR11926:SF1498">
    <property type="entry name" value="GLYCOSYLTRANSFERASE"/>
    <property type="match status" value="1"/>
</dbReference>
<proteinExistence type="inferred from homology"/>
<evidence type="ECO:0000256" key="5">
    <source>
        <dbReference type="RuleBase" id="RU362057"/>
    </source>
</evidence>
<dbReference type="AlphaFoldDB" id="A0AAP0M0H9"/>
<dbReference type="Gene3D" id="3.40.50.2000">
    <property type="entry name" value="Glycogen Phosphorylase B"/>
    <property type="match status" value="2"/>
</dbReference>
<dbReference type="EC" id="2.4.1.-" evidence="5"/>
<dbReference type="Pfam" id="PF00201">
    <property type="entry name" value="UDPGT"/>
    <property type="match status" value="1"/>
</dbReference>
<keyword evidence="7" id="KW-1185">Reference proteome</keyword>
<accession>A0AAP0M0H9</accession>
<evidence type="ECO:0000313" key="7">
    <source>
        <dbReference type="Proteomes" id="UP001428341"/>
    </source>
</evidence>
<organism evidence="6 7">
    <name type="scientific">Citrus x changshan-huyou</name>
    <dbReference type="NCBI Taxonomy" id="2935761"/>
    <lineage>
        <taxon>Eukaryota</taxon>
        <taxon>Viridiplantae</taxon>
        <taxon>Streptophyta</taxon>
        <taxon>Embryophyta</taxon>
        <taxon>Tracheophyta</taxon>
        <taxon>Spermatophyta</taxon>
        <taxon>Magnoliopsida</taxon>
        <taxon>eudicotyledons</taxon>
        <taxon>Gunneridae</taxon>
        <taxon>Pentapetalae</taxon>
        <taxon>rosids</taxon>
        <taxon>malvids</taxon>
        <taxon>Sapindales</taxon>
        <taxon>Rutaceae</taxon>
        <taxon>Aurantioideae</taxon>
        <taxon>Citrus</taxon>
    </lineage>
</organism>
<sequence>MESKAKACSKVHAVCIPSPFQSHIKAMLKLAKLLHHKGFHITFVNTEFNHRRFLKSRGEHSLDGLPNFRFEAIPDGLPASSDESSTTQDMYSLCESIMNNVMLHPFLDLLAKLNDSSNSVNPAVSCIISDGFLPFTVTAAQQLGLPIVLLFTISACSFMGFKQFRTFKEKGLFPVNDKSCLTKEYLSRLIDWIPGMKDIRIRDLPSFVRSTDSKDIMFNLCVEATENASKASAIIIHTFDALEQQVLNALSFIFPPQLFTIGPLQLLLNQIEEKDGLLNSIGYNLLKEETECLKWLDSKEPNSVIYVNFGSIIIMNKQQLIEVAMGLVNSNHPFLWIIRPDLVTGETADLPAEFEVKAKEKGFIASWCPQEEVLNHPAIGGFLTHSGWNSTIESLCAGVPMICWPFLGDQPTNCRYTCNEWGVGLEIINGGDDNRVSRNEVEKQVRELMGGEKGKQMRNKASKWKRFAEEATAPDGSSATNLEKLVNQVLLSEGLIPSKN</sequence>